<dbReference type="PANTHER" id="PTHR30290">
    <property type="entry name" value="PERIPLASMIC BINDING COMPONENT OF ABC TRANSPORTER"/>
    <property type="match status" value="1"/>
</dbReference>
<feature type="region of interest" description="Disordered" evidence="4">
    <location>
        <begin position="28"/>
        <end position="50"/>
    </location>
</feature>
<keyword evidence="2" id="KW-0813">Transport</keyword>
<reference evidence="6" key="1">
    <citation type="submission" date="2021-06" db="EMBL/GenBank/DDBJ databases">
        <title>New haloarchaea isolates fom saline soil.</title>
        <authorList>
            <person name="Duran-Viseras A."/>
            <person name="Sanchez-Porro C.S."/>
            <person name="Ventosa A."/>
        </authorList>
    </citation>
    <scope>NUCLEOTIDE SEQUENCE</scope>
    <source>
        <strain evidence="6">JCM 18369</strain>
    </source>
</reference>
<name>A0AA41KJ33_9EURY</name>
<accession>A0AA41KJ33</accession>
<evidence type="ECO:0000256" key="1">
    <source>
        <dbReference type="ARBA" id="ARBA00005695"/>
    </source>
</evidence>
<dbReference type="Proteomes" id="UP001166304">
    <property type="component" value="Unassembled WGS sequence"/>
</dbReference>
<evidence type="ECO:0000256" key="4">
    <source>
        <dbReference type="SAM" id="MobiDB-lite"/>
    </source>
</evidence>
<dbReference type="Pfam" id="PF00496">
    <property type="entry name" value="SBP_bac_5"/>
    <property type="match status" value="1"/>
</dbReference>
<dbReference type="GO" id="GO:1904680">
    <property type="term" value="F:peptide transmembrane transporter activity"/>
    <property type="evidence" value="ECO:0007669"/>
    <property type="project" value="TreeGrafter"/>
</dbReference>
<dbReference type="InterPro" id="IPR030678">
    <property type="entry name" value="Peptide/Ni-bd"/>
</dbReference>
<dbReference type="CDD" id="cd00995">
    <property type="entry name" value="PBP2_NikA_DppA_OppA_like"/>
    <property type="match status" value="1"/>
</dbReference>
<comment type="similarity">
    <text evidence="1">Belongs to the bacterial solute-binding protein 5 family.</text>
</comment>
<keyword evidence="3" id="KW-0732">Signal</keyword>
<dbReference type="Gene3D" id="3.40.190.10">
    <property type="entry name" value="Periplasmic binding protein-like II"/>
    <property type="match status" value="1"/>
</dbReference>
<evidence type="ECO:0000259" key="5">
    <source>
        <dbReference type="Pfam" id="PF00496"/>
    </source>
</evidence>
<evidence type="ECO:0000313" key="7">
    <source>
        <dbReference type="Proteomes" id="UP001166304"/>
    </source>
</evidence>
<dbReference type="AlphaFoldDB" id="A0AA41KJ33"/>
<dbReference type="PIRSF" id="PIRSF002741">
    <property type="entry name" value="MppA"/>
    <property type="match status" value="1"/>
</dbReference>
<sequence>MPERPSRNDVSRRTLLRAVAGGTAASLLAGCQGSTNSGEGGTSDGESGGTRLRLAQAKSPVEFDPIVLNDVPSDEVAMMLFDPLYAYNEDGTDITPAVAAEMPTVERGGQRWIVPLNTDVTFQNGETVTAEDVKHTFVAPVEEETENAGEVNMIDSVTLVDESTVQFDLKYQFGAFKQYMTRDVVPKSVRTEDKEAFNKEEPVGSGPFTLESWAEGESVVLSRWDDYWGDPMPNISTLEFVPVEEPTTRITTLKNGKNDVVKSIPPKSWQTVEGMENAAIQSALGMSYFYLAFNCNEGPTADPAVRKAIDQTFSMQTAVERFVEPSGVRAVSPIPETLAEAWEFPVDEWADLGSEKDVDAAKAALDDNDNVPDDWQATIIVPPDDKREQIGTSVANGIKEAGYGASVQRLDWGAFLDKYVSGKASDYNMFTLGWSGSPDPDTFMYFLFAQEQIGVTNGTYYRNDEVDSAIMNARQSTDREERRDLYVSAVETILQERPHVPAYTLKNSFGVRSRVEDFLAHPIDQFSIVSDYNNVSVQ</sequence>
<proteinExistence type="inferred from homology"/>
<dbReference type="PANTHER" id="PTHR30290:SF9">
    <property type="entry name" value="OLIGOPEPTIDE-BINDING PROTEIN APPA"/>
    <property type="match status" value="1"/>
</dbReference>
<dbReference type="InterPro" id="IPR039424">
    <property type="entry name" value="SBP_5"/>
</dbReference>
<feature type="compositionally biased region" description="Gly residues" evidence="4">
    <location>
        <begin position="38"/>
        <end position="48"/>
    </location>
</feature>
<dbReference type="EMBL" id="JAHQXE010000001">
    <property type="protein sequence ID" value="MBV0900474.1"/>
    <property type="molecule type" value="Genomic_DNA"/>
</dbReference>
<dbReference type="GO" id="GO:0015833">
    <property type="term" value="P:peptide transport"/>
    <property type="evidence" value="ECO:0007669"/>
    <property type="project" value="TreeGrafter"/>
</dbReference>
<dbReference type="SUPFAM" id="SSF53850">
    <property type="entry name" value="Periplasmic binding protein-like II"/>
    <property type="match status" value="1"/>
</dbReference>
<protein>
    <submittedName>
        <fullName evidence="6">ABC transporter substrate-binding protein</fullName>
    </submittedName>
</protein>
<dbReference type="PROSITE" id="PS51318">
    <property type="entry name" value="TAT"/>
    <property type="match status" value="1"/>
</dbReference>
<dbReference type="InterPro" id="IPR006311">
    <property type="entry name" value="TAT_signal"/>
</dbReference>
<evidence type="ECO:0000256" key="2">
    <source>
        <dbReference type="ARBA" id="ARBA00022448"/>
    </source>
</evidence>
<keyword evidence="7" id="KW-1185">Reference proteome</keyword>
<evidence type="ECO:0000313" key="6">
    <source>
        <dbReference type="EMBL" id="MBV0900474.1"/>
    </source>
</evidence>
<feature type="domain" description="Solute-binding protein family 5" evidence="5">
    <location>
        <begin position="94"/>
        <end position="451"/>
    </location>
</feature>
<dbReference type="Gene3D" id="3.10.105.10">
    <property type="entry name" value="Dipeptide-binding Protein, Domain 3"/>
    <property type="match status" value="1"/>
</dbReference>
<dbReference type="GO" id="GO:0042597">
    <property type="term" value="C:periplasmic space"/>
    <property type="evidence" value="ECO:0007669"/>
    <property type="project" value="UniProtKB-ARBA"/>
</dbReference>
<organism evidence="6 7">
    <name type="scientific">Haloarcula salina</name>
    <dbReference type="NCBI Taxonomy" id="1429914"/>
    <lineage>
        <taxon>Archaea</taxon>
        <taxon>Methanobacteriati</taxon>
        <taxon>Methanobacteriota</taxon>
        <taxon>Stenosarchaea group</taxon>
        <taxon>Halobacteria</taxon>
        <taxon>Halobacteriales</taxon>
        <taxon>Haloarculaceae</taxon>
        <taxon>Haloarcula</taxon>
    </lineage>
</organism>
<dbReference type="InterPro" id="IPR000914">
    <property type="entry name" value="SBP_5_dom"/>
</dbReference>
<dbReference type="GO" id="GO:0043190">
    <property type="term" value="C:ATP-binding cassette (ABC) transporter complex"/>
    <property type="evidence" value="ECO:0007669"/>
    <property type="project" value="InterPro"/>
</dbReference>
<dbReference type="PROSITE" id="PS51257">
    <property type="entry name" value="PROKAR_LIPOPROTEIN"/>
    <property type="match status" value="1"/>
</dbReference>
<comment type="caution">
    <text evidence="6">The sequence shown here is derived from an EMBL/GenBank/DDBJ whole genome shotgun (WGS) entry which is preliminary data.</text>
</comment>
<dbReference type="RefSeq" id="WP_162412545.1">
    <property type="nucleotide sequence ID" value="NZ_JAHQXE010000001.1"/>
</dbReference>
<evidence type="ECO:0000256" key="3">
    <source>
        <dbReference type="ARBA" id="ARBA00022729"/>
    </source>
</evidence>
<gene>
    <name evidence="6" type="ORF">KTS37_01620</name>
</gene>